<organism evidence="1">
    <name type="scientific">Pararge aegeria</name>
    <name type="common">speckled wood butterfly</name>
    <dbReference type="NCBI Taxonomy" id="116150"/>
    <lineage>
        <taxon>Eukaryota</taxon>
        <taxon>Metazoa</taxon>
        <taxon>Ecdysozoa</taxon>
        <taxon>Arthropoda</taxon>
        <taxon>Hexapoda</taxon>
        <taxon>Insecta</taxon>
        <taxon>Pterygota</taxon>
        <taxon>Neoptera</taxon>
        <taxon>Endopterygota</taxon>
        <taxon>Lepidoptera</taxon>
        <taxon>Glossata</taxon>
        <taxon>Ditrysia</taxon>
        <taxon>Papilionoidea</taxon>
        <taxon>Nymphalidae</taxon>
        <taxon>Satyrinae</taxon>
        <taxon>Satyrini</taxon>
        <taxon>Parargina</taxon>
        <taxon>Pararge</taxon>
    </lineage>
</organism>
<dbReference type="AlphaFoldDB" id="S4P2F8"/>
<feature type="non-terminal residue" evidence="1">
    <location>
        <position position="82"/>
    </location>
</feature>
<evidence type="ECO:0000313" key="1">
    <source>
        <dbReference type="EMBL" id="JAA82533.1"/>
    </source>
</evidence>
<reference evidence="1" key="2">
    <citation type="submission" date="2013-05" db="EMBL/GenBank/DDBJ databases">
        <authorList>
            <person name="Carter J.-M."/>
            <person name="Baker S.C."/>
            <person name="Pink R."/>
            <person name="Carter D.R.F."/>
            <person name="Collins A."/>
            <person name="Tomlin J."/>
            <person name="Gibbs M."/>
            <person name="Breuker C.J."/>
        </authorList>
    </citation>
    <scope>NUCLEOTIDE SEQUENCE</scope>
    <source>
        <tissue evidence="1">Ovary</tissue>
    </source>
</reference>
<protein>
    <submittedName>
        <fullName evidence="1">Uncharacterized protein</fullName>
    </submittedName>
</protein>
<sequence length="82" mass="8243">MEDASKDSVAGFVSGVKDVSEVPVTGTVSVVVIRDSCGTVLVVVSNVCAILGETDEVVSTGAGFELGSEATLAVLKPTILCN</sequence>
<proteinExistence type="predicted"/>
<accession>S4P2F8</accession>
<reference evidence="1" key="1">
    <citation type="journal article" date="2013" name="BMC Genomics">
        <title>Unscrambling butterfly oogenesis.</title>
        <authorList>
            <person name="Carter J.M."/>
            <person name="Baker S.C."/>
            <person name="Pink R."/>
            <person name="Carter D.R."/>
            <person name="Collins A."/>
            <person name="Tomlin J."/>
            <person name="Gibbs M."/>
            <person name="Breuker C.J."/>
        </authorList>
    </citation>
    <scope>NUCLEOTIDE SEQUENCE</scope>
    <source>
        <tissue evidence="1">Ovary</tissue>
    </source>
</reference>
<dbReference type="EMBL" id="GAIX01010027">
    <property type="protein sequence ID" value="JAA82533.1"/>
    <property type="molecule type" value="Transcribed_RNA"/>
</dbReference>
<name>S4P2F8_9NEOP</name>